<keyword evidence="1" id="KW-0732">Signal</keyword>
<proteinExistence type="predicted"/>
<dbReference type="EMBL" id="JAVIFY010000005">
    <property type="protein sequence ID" value="MDQ9091782.1"/>
    <property type="molecule type" value="Genomic_DNA"/>
</dbReference>
<organism evidence="3 4">
    <name type="scientific">Pseudoalteromonas haloplanktis</name>
    <name type="common">Alteromonas haloplanktis</name>
    <dbReference type="NCBI Taxonomy" id="228"/>
    <lineage>
        <taxon>Bacteria</taxon>
        <taxon>Pseudomonadati</taxon>
        <taxon>Pseudomonadota</taxon>
        <taxon>Gammaproteobacteria</taxon>
        <taxon>Alteromonadales</taxon>
        <taxon>Pseudoalteromonadaceae</taxon>
        <taxon>Pseudoalteromonas</taxon>
    </lineage>
</organism>
<keyword evidence="4" id="KW-1185">Reference proteome</keyword>
<evidence type="ECO:0000256" key="1">
    <source>
        <dbReference type="SAM" id="SignalP"/>
    </source>
</evidence>
<evidence type="ECO:0000313" key="3">
    <source>
        <dbReference type="EMBL" id="MDQ9091782.1"/>
    </source>
</evidence>
<evidence type="ECO:0000259" key="2">
    <source>
        <dbReference type="Pfam" id="PF11557"/>
    </source>
</evidence>
<name>A0ABU1BDV2_PSEHA</name>
<dbReference type="InterPro" id="IPR021621">
    <property type="entry name" value="Omp_AT"/>
</dbReference>
<dbReference type="Pfam" id="PF11557">
    <property type="entry name" value="Omp_AT"/>
    <property type="match status" value="1"/>
</dbReference>
<accession>A0ABU1BDV2</accession>
<gene>
    <name evidence="3" type="ORF">RC083_09275</name>
</gene>
<sequence length="323" mass="37323">MSRYILFLLLSSTLFVPWQLFANPTKQLESAFATSLVLTDGDSITLGYGNFDPNKFISPHHSQANEVDSLGLRNQLSLYAIPYDWALAKPIWGYQTKLLAQVSYLHQERSIRTFADTVPDLNSETMQSAKLGISFEKPISSKWFYQGSLNSHYMHYQNDYAYLSEQSEQLLKPLIEGIYNNVQSNALVLNPSVALIYRLPRDWGYYEYKLNFNYYYGWALSQPQQLNSVNPESWQTQNGIKATFNMFKFYDFQQSFYVKAQRVDLGADSKEPLGTDHFYEYGFGVLWDVTKWTDWFENFGIGININNGSNLDGGSIVFYFNEL</sequence>
<feature type="chain" id="PRO_5045331048" evidence="1">
    <location>
        <begin position="23"/>
        <end position="323"/>
    </location>
</feature>
<feature type="domain" description="Solitary outer membrane autotransporter-like beta-barrel" evidence="2">
    <location>
        <begin position="8"/>
        <end position="322"/>
    </location>
</feature>
<protein>
    <submittedName>
        <fullName evidence="3">Solitary outer membrane autotransporter beta-barrel domain</fullName>
    </submittedName>
</protein>
<feature type="signal peptide" evidence="1">
    <location>
        <begin position="1"/>
        <end position="22"/>
    </location>
</feature>
<comment type="caution">
    <text evidence="3">The sequence shown here is derived from an EMBL/GenBank/DDBJ whole genome shotgun (WGS) entry which is preliminary data.</text>
</comment>
<reference evidence="3 4" key="1">
    <citation type="submission" date="2023-08" db="EMBL/GenBank/DDBJ databases">
        <title>Pseudoalteromonas haloplanktis LL1 genome.</title>
        <authorList>
            <person name="Wu S."/>
        </authorList>
    </citation>
    <scope>NUCLEOTIDE SEQUENCE [LARGE SCALE GENOMIC DNA]</scope>
    <source>
        <strain evidence="3 4">LL1</strain>
    </source>
</reference>
<dbReference type="RefSeq" id="WP_138554173.1">
    <property type="nucleotide sequence ID" value="NZ_JAVIFY010000005.1"/>
</dbReference>
<evidence type="ECO:0000313" key="4">
    <source>
        <dbReference type="Proteomes" id="UP001226574"/>
    </source>
</evidence>
<dbReference type="Proteomes" id="UP001226574">
    <property type="component" value="Unassembled WGS sequence"/>
</dbReference>